<dbReference type="Gene3D" id="2.60.120.200">
    <property type="match status" value="1"/>
</dbReference>
<feature type="chain" id="PRO_5026717469" evidence="1">
    <location>
        <begin position="22"/>
        <end position="830"/>
    </location>
</feature>
<dbReference type="NCBIfam" id="NF038128">
    <property type="entry name" value="choice_anch_J"/>
    <property type="match status" value="1"/>
</dbReference>
<gene>
    <name evidence="2" type="ORF">FYJ29_04090</name>
</gene>
<evidence type="ECO:0000313" key="3">
    <source>
        <dbReference type="Proteomes" id="UP000483362"/>
    </source>
</evidence>
<protein>
    <submittedName>
        <fullName evidence="2">Uncharacterized protein</fullName>
    </submittedName>
</protein>
<name>A0A6L5X991_9BACT</name>
<evidence type="ECO:0000256" key="1">
    <source>
        <dbReference type="SAM" id="SignalP"/>
    </source>
</evidence>
<reference evidence="2 3" key="1">
    <citation type="submission" date="2019-08" db="EMBL/GenBank/DDBJ databases">
        <title>In-depth cultivation of the pig gut microbiome towards novel bacterial diversity and tailored functional studies.</title>
        <authorList>
            <person name="Wylensek D."/>
            <person name="Hitch T.C.A."/>
            <person name="Clavel T."/>
        </authorList>
    </citation>
    <scope>NUCLEOTIDE SEQUENCE [LARGE SCALE GENOMIC DNA]</scope>
    <source>
        <strain evidence="2 3">Oil-RF-744-WCA-WT-10</strain>
    </source>
</reference>
<dbReference type="Proteomes" id="UP000483362">
    <property type="component" value="Unassembled WGS sequence"/>
</dbReference>
<proteinExistence type="predicted"/>
<keyword evidence="3" id="KW-1185">Reference proteome</keyword>
<dbReference type="RefSeq" id="WP_154327643.1">
    <property type="nucleotide sequence ID" value="NZ_CP045696.1"/>
</dbReference>
<evidence type="ECO:0000313" key="2">
    <source>
        <dbReference type="EMBL" id="MSS16949.1"/>
    </source>
</evidence>
<organism evidence="2 3">
    <name type="scientific">Sodaliphilus pleomorphus</name>
    <dbReference type="NCBI Taxonomy" id="2606626"/>
    <lineage>
        <taxon>Bacteria</taxon>
        <taxon>Pseudomonadati</taxon>
        <taxon>Bacteroidota</taxon>
        <taxon>Bacteroidia</taxon>
        <taxon>Bacteroidales</taxon>
        <taxon>Muribaculaceae</taxon>
        <taxon>Sodaliphilus</taxon>
    </lineage>
</organism>
<feature type="signal peptide" evidence="1">
    <location>
        <begin position="1"/>
        <end position="21"/>
    </location>
</feature>
<comment type="caution">
    <text evidence="2">The sequence shown here is derived from an EMBL/GenBank/DDBJ whole genome shotgun (WGS) entry which is preliminary data.</text>
</comment>
<dbReference type="EMBL" id="VULT01000005">
    <property type="protein sequence ID" value="MSS16949.1"/>
    <property type="molecule type" value="Genomic_DNA"/>
</dbReference>
<sequence>MRKPLFFVAIALGMAAGPCYAQRAALPDPLQGAATACGVKAEVKSEFAASPARVQVLAERILAPGVVEQECALAGGARYKRIVKRHGAAQPLRLLAGPSRAEDTEGALLYEGFEGWDDTTKNWIPPTWSEINSTGEAGTYGNGAFTWYVSAQNGTLPNPVEGKYYCIIPYARVTRADKTTEDLPQDEWLVTPAVTPRVHEQLSFNISYSPLYLYDMSNENINFSTMEFVNRVVAATLKVYLRENGGEWKEIYDIEPAWRDYTLKQLFNEHFGQTSQDVVIPLDGYEGKKLEFAFRYVGLRGNTMELDKVMVDKAKLTVGYNRPAGAMYWGLSKDLEYPFYDAESQQAFTMLHVPAFTPLTWANTSSANVATNTWVYDDGTCANAVATTKDLATSYAPSRDTIAGAYGVPQLTVQADGFANASYELAVKGVYAGGAPRHDGAQFPLTLANVQKDGIGLLYNSQYVPLSGYHKYSKSVWTNMLMGKNPTDSNYVAPFGFLTKLEKPQRSYAVKRVWVMAYGLINAGTKLNFAFYRCSPDNKPYAPFASAECPYDSIVTISTGSSYNYYAIPFDLTGTEGGAPVIDRDAFGFVYGLDSEENNVIYLLQTVSYDKADSNSQYIYMLGKKDGDMTAYVMPATDILDAAGNELKSNLYMELETELPWLKAVGDTVATTGAAGGTVQFGLDSYPDASALNVAVAAADGGSDASWLSATGSGRNTDAALKVAVQPLPAGVTQRSATLTLSYPQCDNVVLTVHQNVLSGVDIVTAGTLVAAFAGDNLVVKNAQGVVEVYDVAGKLVGRAVAHGEATIATSPGHGVYIVRAAGRTVKVVK</sequence>
<accession>A0A6L5X991</accession>
<keyword evidence="1" id="KW-0732">Signal</keyword>
<dbReference type="AlphaFoldDB" id="A0A6L5X991"/>